<evidence type="ECO:0000313" key="3">
    <source>
        <dbReference type="Proteomes" id="UP000633601"/>
    </source>
</evidence>
<keyword evidence="1" id="KW-0812">Transmembrane</keyword>
<proteinExistence type="predicted"/>
<reference evidence="2 3" key="1">
    <citation type="submission" date="2020-08" db="EMBL/GenBank/DDBJ databases">
        <title>A Genomic Blueprint of the Chicken Gut Microbiome.</title>
        <authorList>
            <person name="Gilroy R."/>
            <person name="Ravi A."/>
            <person name="Getino M."/>
            <person name="Pursley I."/>
            <person name="Horton D.L."/>
            <person name="Alikhan N.-F."/>
            <person name="Baker D."/>
            <person name="Gharbi K."/>
            <person name="Hall N."/>
            <person name="Watson M."/>
            <person name="Adriaenssens E.M."/>
            <person name="Foster-Nyarko E."/>
            <person name="Jarju S."/>
            <person name="Secka A."/>
            <person name="Antonio M."/>
            <person name="Oren A."/>
            <person name="Chaudhuri R."/>
            <person name="La Ragione R.M."/>
            <person name="Hildebrand F."/>
            <person name="Pallen M.J."/>
        </authorList>
    </citation>
    <scope>NUCLEOTIDE SEQUENCE [LARGE SCALE GENOMIC DNA]</scope>
    <source>
        <strain evidence="2 3">Sa2CUA8</strain>
    </source>
</reference>
<evidence type="ECO:0000313" key="2">
    <source>
        <dbReference type="EMBL" id="MBD7998380.1"/>
    </source>
</evidence>
<dbReference type="EMBL" id="JACSQE010000005">
    <property type="protein sequence ID" value="MBD7998380.1"/>
    <property type="molecule type" value="Genomic_DNA"/>
</dbReference>
<comment type="caution">
    <text evidence="2">The sequence shown here is derived from an EMBL/GenBank/DDBJ whole genome shotgun (WGS) entry which is preliminary data.</text>
</comment>
<name>A0ABR8V0R8_9CELL</name>
<keyword evidence="1" id="KW-0472">Membrane</keyword>
<evidence type="ECO:0008006" key="4">
    <source>
        <dbReference type="Google" id="ProtNLM"/>
    </source>
</evidence>
<dbReference type="RefSeq" id="WP_191790093.1">
    <property type="nucleotide sequence ID" value="NZ_JACSQE010000005.1"/>
</dbReference>
<organism evidence="2 3">
    <name type="scientific">Oerskovia gallyi</name>
    <dbReference type="NCBI Taxonomy" id="2762226"/>
    <lineage>
        <taxon>Bacteria</taxon>
        <taxon>Bacillati</taxon>
        <taxon>Actinomycetota</taxon>
        <taxon>Actinomycetes</taxon>
        <taxon>Micrococcales</taxon>
        <taxon>Cellulomonadaceae</taxon>
        <taxon>Oerskovia</taxon>
    </lineage>
</organism>
<gene>
    <name evidence="2" type="ORF">H9640_07440</name>
</gene>
<feature type="transmembrane region" description="Helical" evidence="1">
    <location>
        <begin position="42"/>
        <end position="63"/>
    </location>
</feature>
<evidence type="ECO:0000256" key="1">
    <source>
        <dbReference type="SAM" id="Phobius"/>
    </source>
</evidence>
<keyword evidence="3" id="KW-1185">Reference proteome</keyword>
<protein>
    <recommendedName>
        <fullName evidence="4">DUF4179 domain-containing protein</fullName>
    </recommendedName>
</protein>
<accession>A0ABR8V0R8</accession>
<sequence length="410" mass="43096">MTGPHDDLFDRLHAAADSVPPSTLDLPVVLVTSRRKATARRAVTGTAVLTAFAVLGVGVASGLPSQVAHELDPAAAYETLSTEIVHREIAPGITAVAEAAAYELPDETVVLDTGIETGAHGDRFLIISTVEFSAGGPFEDATVSNDPRTGQILDAAVAEGAEPSQDPKDPAYIQQMADLGYAPRETQRFQVVAGDEAELRRLRAGAEPTTVLVPVLSSAAVVETEGGEFVFGAATNELFDDEPSAFVSSWEPITQADGKTGTLLLVPTLTIPERAQAPFALALTGETAFEPRMTASFGDGPRTTGACTELVDGCAVSYDAQSRVAIQSQEQDPRWAALLATGPYEDVAVLDAGGNQVLFRCRAADDTTEGSFREGLTTEQEDRIITSTADLTYCKVERSPSDDGGLRVGS</sequence>
<dbReference type="Proteomes" id="UP000633601">
    <property type="component" value="Unassembled WGS sequence"/>
</dbReference>
<keyword evidence="1" id="KW-1133">Transmembrane helix</keyword>